<name>A0ABD2LQG9_9BILA</name>
<evidence type="ECO:0000313" key="2">
    <source>
        <dbReference type="EMBL" id="KAL3117371.1"/>
    </source>
</evidence>
<dbReference type="AlphaFoldDB" id="A0ABD2LQG9"/>
<dbReference type="EMBL" id="JBICBT010000326">
    <property type="protein sequence ID" value="KAL3117371.1"/>
    <property type="molecule type" value="Genomic_DNA"/>
</dbReference>
<feature type="region of interest" description="Disordered" evidence="1">
    <location>
        <begin position="1"/>
        <end position="35"/>
    </location>
</feature>
<evidence type="ECO:0000256" key="1">
    <source>
        <dbReference type="SAM" id="MobiDB-lite"/>
    </source>
</evidence>
<feature type="compositionally biased region" description="Polar residues" evidence="1">
    <location>
        <begin position="7"/>
        <end position="23"/>
    </location>
</feature>
<organism evidence="2 3">
    <name type="scientific">Heterodera trifolii</name>
    <dbReference type="NCBI Taxonomy" id="157864"/>
    <lineage>
        <taxon>Eukaryota</taxon>
        <taxon>Metazoa</taxon>
        <taxon>Ecdysozoa</taxon>
        <taxon>Nematoda</taxon>
        <taxon>Chromadorea</taxon>
        <taxon>Rhabditida</taxon>
        <taxon>Tylenchina</taxon>
        <taxon>Tylenchomorpha</taxon>
        <taxon>Tylenchoidea</taxon>
        <taxon>Heteroderidae</taxon>
        <taxon>Heteroderinae</taxon>
        <taxon>Heterodera</taxon>
    </lineage>
</organism>
<gene>
    <name evidence="2" type="ORF">niasHT_004167</name>
</gene>
<comment type="caution">
    <text evidence="2">The sequence shown here is derived from an EMBL/GenBank/DDBJ whole genome shotgun (WGS) entry which is preliminary data.</text>
</comment>
<protein>
    <submittedName>
        <fullName evidence="2">Uncharacterized protein</fullName>
    </submittedName>
</protein>
<evidence type="ECO:0000313" key="3">
    <source>
        <dbReference type="Proteomes" id="UP001620626"/>
    </source>
</evidence>
<sequence>MHLANAMRQQSIGGTHVSGNQSFYGAPPGDLDNSLRQQRTEDNHISINGQIYPIDGPNVNVERNTQMKCGGSLSIDESPMGNVRIESGGSLNINKSQMENSQIDVGGNIGIVESPMGSIGIDCGGSLRIEKSKMETGNMDCGGSSSIVESTAQNLKLDCGRSLNMKSLQWKMFTLIVVEAQPLRILILEAIATLVVLGRLEAHKGLIIAAIVEIWLIHCVNNAPRKITFQLMDKFTQLTELMLMLVLKDMI</sequence>
<keyword evidence="3" id="KW-1185">Reference proteome</keyword>
<dbReference type="Proteomes" id="UP001620626">
    <property type="component" value="Unassembled WGS sequence"/>
</dbReference>
<proteinExistence type="predicted"/>
<accession>A0ABD2LQG9</accession>
<reference evidence="2 3" key="1">
    <citation type="submission" date="2024-10" db="EMBL/GenBank/DDBJ databases">
        <authorList>
            <person name="Kim D."/>
        </authorList>
    </citation>
    <scope>NUCLEOTIDE SEQUENCE [LARGE SCALE GENOMIC DNA]</scope>
    <source>
        <strain evidence="2">BH-2024</strain>
    </source>
</reference>